<proteinExistence type="predicted"/>
<sequence>MVSSFTFQAPGFCQRHGYVEAGRMPGIPGDHEDVYMLKRLTS</sequence>
<evidence type="ECO:0000313" key="1">
    <source>
        <dbReference type="EMBL" id="GIH31518.1"/>
    </source>
</evidence>
<comment type="caution">
    <text evidence="1">The sequence shown here is derived from an EMBL/GenBank/DDBJ whole genome shotgun (WGS) entry which is preliminary data.</text>
</comment>
<name>A0ABQ4F9U4_9ACTN</name>
<dbReference type="Proteomes" id="UP000651728">
    <property type="component" value="Unassembled WGS sequence"/>
</dbReference>
<organism evidence="1 2">
    <name type="scientific">Microbispora amethystogenes</name>
    <dbReference type="NCBI Taxonomy" id="1427754"/>
    <lineage>
        <taxon>Bacteria</taxon>
        <taxon>Bacillati</taxon>
        <taxon>Actinomycetota</taxon>
        <taxon>Actinomycetes</taxon>
        <taxon>Streptosporangiales</taxon>
        <taxon>Streptosporangiaceae</taxon>
        <taxon>Microbispora</taxon>
    </lineage>
</organism>
<evidence type="ECO:0008006" key="3">
    <source>
        <dbReference type="Google" id="ProtNLM"/>
    </source>
</evidence>
<gene>
    <name evidence="1" type="ORF">Mam01_16820</name>
</gene>
<accession>A0ABQ4F9U4</accession>
<protein>
    <recommendedName>
        <fullName evidence="3">Acetyltransferase</fullName>
    </recommendedName>
</protein>
<evidence type="ECO:0000313" key="2">
    <source>
        <dbReference type="Proteomes" id="UP000651728"/>
    </source>
</evidence>
<reference evidence="1 2" key="1">
    <citation type="submission" date="2021-01" db="EMBL/GenBank/DDBJ databases">
        <title>Whole genome shotgun sequence of Microbispora amethystogenes NBRC 101907.</title>
        <authorList>
            <person name="Komaki H."/>
            <person name="Tamura T."/>
        </authorList>
    </citation>
    <scope>NUCLEOTIDE SEQUENCE [LARGE SCALE GENOMIC DNA]</scope>
    <source>
        <strain evidence="1 2">NBRC 101907</strain>
    </source>
</reference>
<dbReference type="EMBL" id="BOOB01000012">
    <property type="protein sequence ID" value="GIH31518.1"/>
    <property type="molecule type" value="Genomic_DNA"/>
</dbReference>
<dbReference type="SUPFAM" id="SSF55729">
    <property type="entry name" value="Acyl-CoA N-acyltransferases (Nat)"/>
    <property type="match status" value="1"/>
</dbReference>
<keyword evidence="2" id="KW-1185">Reference proteome</keyword>
<dbReference type="InterPro" id="IPR016181">
    <property type="entry name" value="Acyl_CoA_acyltransferase"/>
</dbReference>